<name>A0A9D1HJR1_9FIRM</name>
<dbReference type="GO" id="GO:0003677">
    <property type="term" value="F:DNA binding"/>
    <property type="evidence" value="ECO:0007669"/>
    <property type="project" value="InterPro"/>
</dbReference>
<keyword evidence="1" id="KW-1133">Transmembrane helix</keyword>
<dbReference type="InterPro" id="IPR050400">
    <property type="entry name" value="Bact_Cytoskel_RodZ"/>
</dbReference>
<proteinExistence type="predicted"/>
<evidence type="ECO:0000313" key="4">
    <source>
        <dbReference type="Proteomes" id="UP000824124"/>
    </source>
</evidence>
<keyword evidence="1" id="KW-0472">Membrane</keyword>
<reference evidence="3" key="2">
    <citation type="journal article" date="2021" name="PeerJ">
        <title>Extensive microbial diversity within the chicken gut microbiome revealed by metagenomics and culture.</title>
        <authorList>
            <person name="Gilroy R."/>
            <person name="Ravi A."/>
            <person name="Getino M."/>
            <person name="Pursley I."/>
            <person name="Horton D.L."/>
            <person name="Alikhan N.F."/>
            <person name="Baker D."/>
            <person name="Gharbi K."/>
            <person name="Hall N."/>
            <person name="Watson M."/>
            <person name="Adriaenssens E.M."/>
            <person name="Foster-Nyarko E."/>
            <person name="Jarju S."/>
            <person name="Secka A."/>
            <person name="Antonio M."/>
            <person name="Oren A."/>
            <person name="Chaudhuri R.R."/>
            <person name="La Ragione R."/>
            <person name="Hildebrand F."/>
            <person name="Pallen M.J."/>
        </authorList>
    </citation>
    <scope>NUCLEOTIDE SEQUENCE</scope>
    <source>
        <strain evidence="3">2830</strain>
    </source>
</reference>
<dbReference type="InterPro" id="IPR001387">
    <property type="entry name" value="Cro/C1-type_HTH"/>
</dbReference>
<dbReference type="InterPro" id="IPR025194">
    <property type="entry name" value="RodZ-like_C"/>
</dbReference>
<organism evidence="3 4">
    <name type="scientific">Candidatus Avidehalobacter gallistercoris</name>
    <dbReference type="NCBI Taxonomy" id="2840694"/>
    <lineage>
        <taxon>Bacteria</taxon>
        <taxon>Bacillati</taxon>
        <taxon>Bacillota</taxon>
        <taxon>Clostridia</taxon>
        <taxon>Eubacteriales</taxon>
        <taxon>Peptococcaceae</taxon>
        <taxon>Peptococcaceae incertae sedis</taxon>
        <taxon>Candidatus Avidehalobacter</taxon>
    </lineage>
</organism>
<gene>
    <name evidence="3" type="ORF">IAB00_04215</name>
</gene>
<dbReference type="AlphaFoldDB" id="A0A9D1HJR1"/>
<dbReference type="Gene3D" id="1.10.260.40">
    <property type="entry name" value="lambda repressor-like DNA-binding domains"/>
    <property type="match status" value="1"/>
</dbReference>
<dbReference type="EMBL" id="DVMH01000021">
    <property type="protein sequence ID" value="HIU10437.1"/>
    <property type="molecule type" value="Genomic_DNA"/>
</dbReference>
<dbReference type="PANTHER" id="PTHR34475">
    <property type="match status" value="1"/>
</dbReference>
<accession>A0A9D1HJR1</accession>
<evidence type="ECO:0000259" key="2">
    <source>
        <dbReference type="Pfam" id="PF13464"/>
    </source>
</evidence>
<dbReference type="Pfam" id="PF13464">
    <property type="entry name" value="RodZ_C"/>
    <property type="match status" value="1"/>
</dbReference>
<feature type="domain" description="Cytoskeleton protein RodZ-like C-terminal" evidence="2">
    <location>
        <begin position="216"/>
        <end position="267"/>
    </location>
</feature>
<evidence type="ECO:0000256" key="1">
    <source>
        <dbReference type="SAM" id="Phobius"/>
    </source>
</evidence>
<comment type="caution">
    <text evidence="3">The sequence shown here is derived from an EMBL/GenBank/DDBJ whole genome shotgun (WGS) entry which is preliminary data.</text>
</comment>
<dbReference type="Proteomes" id="UP000824124">
    <property type="component" value="Unassembled WGS sequence"/>
</dbReference>
<reference evidence="3" key="1">
    <citation type="submission" date="2020-10" db="EMBL/GenBank/DDBJ databases">
        <authorList>
            <person name="Gilroy R."/>
        </authorList>
    </citation>
    <scope>NUCLEOTIDE SEQUENCE</scope>
    <source>
        <strain evidence="3">2830</strain>
    </source>
</reference>
<dbReference type="InterPro" id="IPR010982">
    <property type="entry name" value="Lambda_DNA-bd_dom_sf"/>
</dbReference>
<sequence length="298" mass="32551">MLEENGRLLKVTREALGLSLDAVEEATKVREYYLQLLENGDLSGMPGRIYAIGFAETYAKFLGIDPAGLLEDIKAFYAKNSADVGFEAYVSGKKVVQAVAEGGSPNAAWHEVKDKAESRLADQNAKAESANQLRASAYANVAMGRPIRSRSRRFGKRFLWVLLGSVVITLLLALYLLQDNPELPGFLQGSEQLPVAESEVQANAAPVTIIVTAQDEEIWVGATVDGTKHSQVTLAPGLSQAFTAQNHLYLRFNKATHTTVEYNGQTLEDFSAGSDIWNFNFYTDSYDGYADQPVGSDN</sequence>
<protein>
    <submittedName>
        <fullName evidence="3">Helix-turn-helix domain-containing protein</fullName>
    </submittedName>
</protein>
<feature type="transmembrane region" description="Helical" evidence="1">
    <location>
        <begin position="158"/>
        <end position="177"/>
    </location>
</feature>
<dbReference type="PANTHER" id="PTHR34475:SF1">
    <property type="entry name" value="CYTOSKELETON PROTEIN RODZ"/>
    <property type="match status" value="1"/>
</dbReference>
<keyword evidence="1" id="KW-0812">Transmembrane</keyword>
<dbReference type="Pfam" id="PF13413">
    <property type="entry name" value="HTH_25"/>
    <property type="match status" value="1"/>
</dbReference>
<dbReference type="CDD" id="cd00093">
    <property type="entry name" value="HTH_XRE"/>
    <property type="match status" value="1"/>
</dbReference>
<evidence type="ECO:0000313" key="3">
    <source>
        <dbReference type="EMBL" id="HIU10437.1"/>
    </source>
</evidence>